<feature type="non-terminal residue" evidence="2">
    <location>
        <position position="1"/>
    </location>
</feature>
<name>A0A9D2K0H5_9FIRM</name>
<sequence>PGGEYDYLERETEDYVFLLSYTEVYQYISNNTGDGSNDDRLCYPTDYVKSNFDIHTYQDACGWWLCAGNARDDECRTMIVSELGSIHVETEVDSNAYTIRPAMWVKW</sequence>
<dbReference type="EMBL" id="DXAY01000053">
    <property type="protein sequence ID" value="HIZ74076.1"/>
    <property type="molecule type" value="Genomic_DNA"/>
</dbReference>
<evidence type="ECO:0000313" key="3">
    <source>
        <dbReference type="Proteomes" id="UP000824116"/>
    </source>
</evidence>
<dbReference type="Pfam" id="PF19789">
    <property type="entry name" value="DUF6273"/>
    <property type="match status" value="1"/>
</dbReference>
<comment type="caution">
    <text evidence="2">The sequence shown here is derived from an EMBL/GenBank/DDBJ whole genome shotgun (WGS) entry which is preliminary data.</text>
</comment>
<organism evidence="2 3">
    <name type="scientific">Candidatus Mediterraneibacter stercoravium</name>
    <dbReference type="NCBI Taxonomy" id="2838685"/>
    <lineage>
        <taxon>Bacteria</taxon>
        <taxon>Bacillati</taxon>
        <taxon>Bacillota</taxon>
        <taxon>Clostridia</taxon>
        <taxon>Lachnospirales</taxon>
        <taxon>Lachnospiraceae</taxon>
        <taxon>Mediterraneibacter</taxon>
    </lineage>
</organism>
<reference evidence="2" key="1">
    <citation type="journal article" date="2021" name="PeerJ">
        <title>Extensive microbial diversity within the chicken gut microbiome revealed by metagenomics and culture.</title>
        <authorList>
            <person name="Gilroy R."/>
            <person name="Ravi A."/>
            <person name="Getino M."/>
            <person name="Pursley I."/>
            <person name="Horton D.L."/>
            <person name="Alikhan N.F."/>
            <person name="Baker D."/>
            <person name="Gharbi K."/>
            <person name="Hall N."/>
            <person name="Watson M."/>
            <person name="Adriaenssens E.M."/>
            <person name="Foster-Nyarko E."/>
            <person name="Jarju S."/>
            <person name="Secka A."/>
            <person name="Antonio M."/>
            <person name="Oren A."/>
            <person name="Chaudhuri R.R."/>
            <person name="La Ragione R."/>
            <person name="Hildebrand F."/>
            <person name="Pallen M.J."/>
        </authorList>
    </citation>
    <scope>NUCLEOTIDE SEQUENCE</scope>
    <source>
        <strain evidence="2">CHK196-3914</strain>
    </source>
</reference>
<accession>A0A9D2K0H5</accession>
<evidence type="ECO:0000313" key="2">
    <source>
        <dbReference type="EMBL" id="HIZ74076.1"/>
    </source>
</evidence>
<dbReference type="AlphaFoldDB" id="A0A9D2K0H5"/>
<proteinExistence type="predicted"/>
<dbReference type="InterPro" id="IPR046240">
    <property type="entry name" value="DUF6273"/>
</dbReference>
<protein>
    <recommendedName>
        <fullName evidence="1">DUF6273 domain-containing protein</fullName>
    </recommendedName>
</protein>
<gene>
    <name evidence="2" type="ORF">H9723_02365</name>
</gene>
<feature type="domain" description="DUF6273" evidence="1">
    <location>
        <begin position="8"/>
        <end position="107"/>
    </location>
</feature>
<dbReference type="Proteomes" id="UP000824116">
    <property type="component" value="Unassembled WGS sequence"/>
</dbReference>
<evidence type="ECO:0000259" key="1">
    <source>
        <dbReference type="Pfam" id="PF19789"/>
    </source>
</evidence>
<reference evidence="2" key="2">
    <citation type="submission" date="2021-04" db="EMBL/GenBank/DDBJ databases">
        <authorList>
            <person name="Gilroy R."/>
        </authorList>
    </citation>
    <scope>NUCLEOTIDE SEQUENCE</scope>
    <source>
        <strain evidence="2">CHK196-3914</strain>
    </source>
</reference>